<proteinExistence type="predicted"/>
<evidence type="ECO:0000259" key="1">
    <source>
        <dbReference type="Pfam" id="PF24697"/>
    </source>
</evidence>
<comment type="caution">
    <text evidence="2">The sequence shown here is derived from an EMBL/GenBank/DDBJ whole genome shotgun (WGS) entry which is preliminary data.</text>
</comment>
<dbReference type="InterPro" id="IPR056078">
    <property type="entry name" value="DUF7661"/>
</dbReference>
<dbReference type="AlphaFoldDB" id="A0A553JJA1"/>
<evidence type="ECO:0000313" key="2">
    <source>
        <dbReference type="EMBL" id="TRY12531.1"/>
    </source>
</evidence>
<dbReference type="Proteomes" id="UP000318126">
    <property type="component" value="Unassembled WGS sequence"/>
</dbReference>
<keyword evidence="3" id="KW-1185">Reference proteome</keyword>
<dbReference type="OrthoDB" id="8758505at2"/>
<accession>A0A553JJA1</accession>
<feature type="domain" description="DUF7661" evidence="1">
    <location>
        <begin position="1"/>
        <end position="70"/>
    </location>
</feature>
<evidence type="ECO:0000313" key="3">
    <source>
        <dbReference type="Proteomes" id="UP000318126"/>
    </source>
</evidence>
<protein>
    <recommendedName>
        <fullName evidence="1">DUF7661 domain-containing protein</fullName>
    </recommendedName>
</protein>
<gene>
    <name evidence="2" type="ORF">FN961_20405</name>
</gene>
<dbReference type="Pfam" id="PF24697">
    <property type="entry name" value="DUF7661"/>
    <property type="match status" value="1"/>
</dbReference>
<reference evidence="3" key="1">
    <citation type="submission" date="2019-07" db="EMBL/GenBank/DDBJ databases">
        <title>Shewanella sp. YLB-08 draft genomic sequence.</title>
        <authorList>
            <person name="Yu L."/>
        </authorList>
    </citation>
    <scope>NUCLEOTIDE SEQUENCE [LARGE SCALE GENOMIC DNA]</scope>
    <source>
        <strain evidence="3">JCM 20706</strain>
    </source>
</reference>
<organism evidence="2 3">
    <name type="scientific">Shewanella hanedai</name>
    <name type="common">Alteromonas hanedai</name>
    <dbReference type="NCBI Taxonomy" id="25"/>
    <lineage>
        <taxon>Bacteria</taxon>
        <taxon>Pseudomonadati</taxon>
        <taxon>Pseudomonadota</taxon>
        <taxon>Gammaproteobacteria</taxon>
        <taxon>Alteromonadales</taxon>
        <taxon>Shewanellaceae</taxon>
        <taxon>Shewanella</taxon>
    </lineage>
</organism>
<dbReference type="EMBL" id="VKGK01000032">
    <property type="protein sequence ID" value="TRY12531.1"/>
    <property type="molecule type" value="Genomic_DNA"/>
</dbReference>
<sequence>MLKFDVFGKTMLVERKQNCWLLFVDSGRGMRTRVFDVVIPPELAQADLAVYLDDIFHEHSSERHPNVTSIDK</sequence>
<name>A0A553JJA1_SHEHA</name>